<evidence type="ECO:0000256" key="4">
    <source>
        <dbReference type="ARBA" id="ARBA00023014"/>
    </source>
</evidence>
<keyword evidence="1" id="KW-0479">Metal-binding</keyword>
<dbReference type="Pfam" id="PF02662">
    <property type="entry name" value="FlpD"/>
    <property type="match status" value="1"/>
</dbReference>
<keyword evidence="4" id="KW-0411">Iron-sulfur</keyword>
<name>A0A7V5P128_9BACT</name>
<comment type="caution">
    <text evidence="6">The sequence shown here is derived from an EMBL/GenBank/DDBJ whole genome shotgun (WGS) entry which is preliminary data.</text>
</comment>
<reference evidence="6" key="1">
    <citation type="journal article" date="2020" name="mSystems">
        <title>Genome- and Community-Level Interaction Insights into Carbon Utilization and Element Cycling Functions of Hydrothermarchaeota in Hydrothermal Sediment.</title>
        <authorList>
            <person name="Zhou Z."/>
            <person name="Liu Y."/>
            <person name="Xu W."/>
            <person name="Pan J."/>
            <person name="Luo Z.H."/>
            <person name="Li M."/>
        </authorList>
    </citation>
    <scope>NUCLEOTIDE SEQUENCE [LARGE SCALE GENOMIC DNA]</scope>
    <source>
        <strain evidence="6">HyVt-533</strain>
    </source>
</reference>
<evidence type="ECO:0000256" key="2">
    <source>
        <dbReference type="ARBA" id="ARBA00023002"/>
    </source>
</evidence>
<evidence type="ECO:0000256" key="1">
    <source>
        <dbReference type="ARBA" id="ARBA00022723"/>
    </source>
</evidence>
<dbReference type="GO" id="GO:0016491">
    <property type="term" value="F:oxidoreductase activity"/>
    <property type="evidence" value="ECO:0007669"/>
    <property type="project" value="UniProtKB-KW"/>
</dbReference>
<dbReference type="EMBL" id="DROK01000261">
    <property type="protein sequence ID" value="HHI97932.1"/>
    <property type="molecule type" value="Genomic_DNA"/>
</dbReference>
<dbReference type="GO" id="GO:0051536">
    <property type="term" value="F:iron-sulfur cluster binding"/>
    <property type="evidence" value="ECO:0007669"/>
    <property type="project" value="UniProtKB-KW"/>
</dbReference>
<dbReference type="Proteomes" id="UP000886101">
    <property type="component" value="Unassembled WGS sequence"/>
</dbReference>
<accession>A0A7V5P128</accession>
<keyword evidence="3" id="KW-0408">Iron</keyword>
<gene>
    <name evidence="6" type="ORF">ENJ96_08805</name>
</gene>
<dbReference type="GO" id="GO:0046872">
    <property type="term" value="F:metal ion binding"/>
    <property type="evidence" value="ECO:0007669"/>
    <property type="project" value="UniProtKB-KW"/>
</dbReference>
<organism evidence="6">
    <name type="scientific">Thermodesulfatator atlanticus</name>
    <dbReference type="NCBI Taxonomy" id="501497"/>
    <lineage>
        <taxon>Bacteria</taxon>
        <taxon>Pseudomonadati</taxon>
        <taxon>Thermodesulfobacteriota</taxon>
        <taxon>Thermodesulfobacteria</taxon>
        <taxon>Thermodesulfobacteriales</taxon>
        <taxon>Thermodesulfatatoraceae</taxon>
        <taxon>Thermodesulfatator</taxon>
    </lineage>
</organism>
<sequence length="131" mass="14156">MSELKLAILCCHYTNEATAQDVADIPAEVVIKRFPCSGRIEVVDILRALEEDAGAVLVAGCEKGSCHNNTGSLRAEKRVEAARKILEEIGLSPERVQMAFIPRLDTGALVEAAKRTFETLLEISAKGETSS</sequence>
<evidence type="ECO:0000313" key="6">
    <source>
        <dbReference type="EMBL" id="HHI97932.1"/>
    </source>
</evidence>
<proteinExistence type="predicted"/>
<keyword evidence="2" id="KW-0560">Oxidoreductase</keyword>
<dbReference type="AlphaFoldDB" id="A0A7V5P128"/>
<dbReference type="InterPro" id="IPR003813">
    <property type="entry name" value="MvhD/FlpD"/>
</dbReference>
<evidence type="ECO:0000259" key="5">
    <source>
        <dbReference type="Pfam" id="PF02662"/>
    </source>
</evidence>
<evidence type="ECO:0000256" key="3">
    <source>
        <dbReference type="ARBA" id="ARBA00023004"/>
    </source>
</evidence>
<protein>
    <submittedName>
        <fullName evidence="6">Hydrogenase iron-sulfur subunit</fullName>
    </submittedName>
</protein>
<feature type="domain" description="F420-non-reducing hydrogenase iron-sulfur subunit D" evidence="5">
    <location>
        <begin position="8"/>
        <end position="122"/>
    </location>
</feature>